<evidence type="ECO:0000313" key="2">
    <source>
        <dbReference type="EMBL" id="KPB02456.1"/>
    </source>
</evidence>
<feature type="chain" id="PRO_5005836415" description="TIGR02301 family protein" evidence="1">
    <location>
        <begin position="33"/>
        <end position="134"/>
    </location>
</feature>
<evidence type="ECO:0000256" key="1">
    <source>
        <dbReference type="SAM" id="SignalP"/>
    </source>
</evidence>
<accession>A0A0M9GPP9</accession>
<evidence type="ECO:0008006" key="4">
    <source>
        <dbReference type="Google" id="ProtNLM"/>
    </source>
</evidence>
<keyword evidence="3" id="KW-1185">Reference proteome</keyword>
<keyword evidence="1" id="KW-0732">Signal</keyword>
<gene>
    <name evidence="2" type="ORF">SU32_03775</name>
</gene>
<reference evidence="2 3" key="1">
    <citation type="submission" date="2015-01" db="EMBL/GenBank/DDBJ databases">
        <title>Ahrensia donghaiensis sp. nov., a novel dimethylsulphoniopropionate-cleavage bacterium isolated from seawater and emended descriptions of the genus Ahrensia and Ahrensia kielensis.</title>
        <authorList>
            <person name="Liu J."/>
        </authorList>
    </citation>
    <scope>NUCLEOTIDE SEQUENCE [LARGE SCALE GENOMIC DNA]</scope>
    <source>
        <strain evidence="2 3">LZD062</strain>
    </source>
</reference>
<dbReference type="AlphaFoldDB" id="A0A0M9GPP9"/>
<dbReference type="STRING" id="1514904.SU32_03775"/>
<dbReference type="EMBL" id="JXMU01000003">
    <property type="protein sequence ID" value="KPB02456.1"/>
    <property type="molecule type" value="Genomic_DNA"/>
</dbReference>
<dbReference type="PATRIC" id="fig|1514904.3.peg.2468"/>
<name>A0A0M9GPP9_9HYPH</name>
<protein>
    <recommendedName>
        <fullName evidence="4">TIGR02301 family protein</fullName>
    </recommendedName>
</protein>
<proteinExistence type="predicted"/>
<dbReference type="Pfam" id="PF09539">
    <property type="entry name" value="DUF2385"/>
    <property type="match status" value="1"/>
</dbReference>
<comment type="caution">
    <text evidence="2">The sequence shown here is derived from an EMBL/GenBank/DDBJ whole genome shotgun (WGS) entry which is preliminary data.</text>
</comment>
<dbReference type="Proteomes" id="UP000038011">
    <property type="component" value="Unassembled WGS sequence"/>
</dbReference>
<organism evidence="2 3">
    <name type="scientific">Ahrensia marina</name>
    <dbReference type="NCBI Taxonomy" id="1514904"/>
    <lineage>
        <taxon>Bacteria</taxon>
        <taxon>Pseudomonadati</taxon>
        <taxon>Pseudomonadota</taxon>
        <taxon>Alphaproteobacteria</taxon>
        <taxon>Hyphomicrobiales</taxon>
        <taxon>Ahrensiaceae</taxon>
        <taxon>Ahrensia</taxon>
    </lineage>
</organism>
<feature type="signal peptide" evidence="1">
    <location>
        <begin position="1"/>
        <end position="32"/>
    </location>
</feature>
<dbReference type="InterPro" id="IPR012645">
    <property type="entry name" value="CHP02301"/>
</dbReference>
<dbReference type="NCBIfam" id="TIGR02301">
    <property type="entry name" value="TIGR02301 family protein"/>
    <property type="match status" value="1"/>
</dbReference>
<evidence type="ECO:0000313" key="3">
    <source>
        <dbReference type="Proteomes" id="UP000038011"/>
    </source>
</evidence>
<sequence length="134" mass="15070">MNYSRRQNFFKQIAALLAAILLCAASPIASFAQTNAAPYDERLARLAEVLGSIHYLRNLCGDVSNEWREEMEALLTVERPDPNRRAQLISSFNKGYRGFDSVYTSCTPQALEAVDAYMNEGRALAIETNNRYAQ</sequence>